<feature type="transmembrane region" description="Helical" evidence="1">
    <location>
        <begin position="108"/>
        <end position="128"/>
    </location>
</feature>
<keyword evidence="1" id="KW-0472">Membrane</keyword>
<feature type="transmembrane region" description="Helical" evidence="1">
    <location>
        <begin position="74"/>
        <end position="96"/>
    </location>
</feature>
<keyword evidence="1" id="KW-1133">Transmembrane helix</keyword>
<organism evidence="2 3">
    <name type="scientific">Candidatus Zymogenus saltonus</name>
    <dbReference type="NCBI Taxonomy" id="2844893"/>
    <lineage>
        <taxon>Bacteria</taxon>
        <taxon>Deltaproteobacteria</taxon>
        <taxon>Candidatus Zymogenia</taxon>
        <taxon>Candidatus Zymogeniales</taxon>
        <taxon>Candidatus Zymogenaceae</taxon>
        <taxon>Candidatus Zymogenus</taxon>
    </lineage>
</organism>
<sequence>MKNSLKISNNTLGLLIGLVLSVWWIFMGLDIGFRFEAPDTISYLLTLGGLRHTIMTTAALILIPICARETRWGFILAILLGAVTLVLTLLHIFYMILSKPPGFESQLFGPIVWSIMQLPIVFFGCRALKK</sequence>
<protein>
    <submittedName>
        <fullName evidence="2">Uncharacterized protein</fullName>
    </submittedName>
</protein>
<dbReference type="EMBL" id="JAFGIX010000011">
    <property type="protein sequence ID" value="MBN1572092.1"/>
    <property type="molecule type" value="Genomic_DNA"/>
</dbReference>
<evidence type="ECO:0000313" key="2">
    <source>
        <dbReference type="EMBL" id="MBN1572092.1"/>
    </source>
</evidence>
<feature type="transmembrane region" description="Helical" evidence="1">
    <location>
        <begin position="41"/>
        <end position="62"/>
    </location>
</feature>
<keyword evidence="1" id="KW-0812">Transmembrane</keyword>
<dbReference type="Proteomes" id="UP000809273">
    <property type="component" value="Unassembled WGS sequence"/>
</dbReference>
<dbReference type="AlphaFoldDB" id="A0A9D8KCR6"/>
<name>A0A9D8KCR6_9DELT</name>
<proteinExistence type="predicted"/>
<feature type="transmembrane region" description="Helical" evidence="1">
    <location>
        <begin position="12"/>
        <end position="35"/>
    </location>
</feature>
<evidence type="ECO:0000256" key="1">
    <source>
        <dbReference type="SAM" id="Phobius"/>
    </source>
</evidence>
<reference evidence="2" key="1">
    <citation type="journal article" date="2021" name="Environ. Microbiol.">
        <title>Genomic characterization of three novel Desulfobacterota classes expand the metabolic and phylogenetic diversity of the phylum.</title>
        <authorList>
            <person name="Murphy C.L."/>
            <person name="Biggerstaff J."/>
            <person name="Eichhorn A."/>
            <person name="Ewing E."/>
            <person name="Shahan R."/>
            <person name="Soriano D."/>
            <person name="Stewart S."/>
            <person name="VanMol K."/>
            <person name="Walker R."/>
            <person name="Walters P."/>
            <person name="Elshahed M.S."/>
            <person name="Youssef N.H."/>
        </authorList>
    </citation>
    <scope>NUCLEOTIDE SEQUENCE</scope>
    <source>
        <strain evidence="2">Zod_Metabat.24</strain>
    </source>
</reference>
<reference evidence="2" key="2">
    <citation type="submission" date="2021-01" db="EMBL/GenBank/DDBJ databases">
        <authorList>
            <person name="Hahn C.R."/>
            <person name="Youssef N.H."/>
            <person name="Elshahed M."/>
        </authorList>
    </citation>
    <scope>NUCLEOTIDE SEQUENCE</scope>
    <source>
        <strain evidence="2">Zod_Metabat.24</strain>
    </source>
</reference>
<accession>A0A9D8KCR6</accession>
<gene>
    <name evidence="2" type="ORF">JW984_02730</name>
</gene>
<evidence type="ECO:0000313" key="3">
    <source>
        <dbReference type="Proteomes" id="UP000809273"/>
    </source>
</evidence>
<comment type="caution">
    <text evidence="2">The sequence shown here is derived from an EMBL/GenBank/DDBJ whole genome shotgun (WGS) entry which is preliminary data.</text>
</comment>